<dbReference type="Proteomes" id="UP000886998">
    <property type="component" value="Unassembled WGS sequence"/>
</dbReference>
<gene>
    <name evidence="1" type="ORF">TNIN_217051</name>
</gene>
<proteinExistence type="predicted"/>
<sequence length="87" mass="10017">MFPGKRNKKHPIQMTPPEDEVNVTLFRQQVYLPSPVKREVMHGKSTVPGKNNWRKWSRNIVREDVTGDGNGTIFYLAIIHGKSQESI</sequence>
<evidence type="ECO:0000313" key="1">
    <source>
        <dbReference type="EMBL" id="GFY70014.1"/>
    </source>
</evidence>
<organism evidence="1 2">
    <name type="scientific">Trichonephila inaurata madagascariensis</name>
    <dbReference type="NCBI Taxonomy" id="2747483"/>
    <lineage>
        <taxon>Eukaryota</taxon>
        <taxon>Metazoa</taxon>
        <taxon>Ecdysozoa</taxon>
        <taxon>Arthropoda</taxon>
        <taxon>Chelicerata</taxon>
        <taxon>Arachnida</taxon>
        <taxon>Araneae</taxon>
        <taxon>Araneomorphae</taxon>
        <taxon>Entelegynae</taxon>
        <taxon>Araneoidea</taxon>
        <taxon>Nephilidae</taxon>
        <taxon>Trichonephila</taxon>
        <taxon>Trichonephila inaurata</taxon>
    </lineage>
</organism>
<name>A0A8X6YEM4_9ARAC</name>
<comment type="caution">
    <text evidence="1">The sequence shown here is derived from an EMBL/GenBank/DDBJ whole genome shotgun (WGS) entry which is preliminary data.</text>
</comment>
<keyword evidence="2" id="KW-1185">Reference proteome</keyword>
<reference evidence="1" key="1">
    <citation type="submission" date="2020-08" db="EMBL/GenBank/DDBJ databases">
        <title>Multicomponent nature underlies the extraordinary mechanical properties of spider dragline silk.</title>
        <authorList>
            <person name="Kono N."/>
            <person name="Nakamura H."/>
            <person name="Mori M."/>
            <person name="Yoshida Y."/>
            <person name="Ohtoshi R."/>
            <person name="Malay A.D."/>
            <person name="Moran D.A.P."/>
            <person name="Tomita M."/>
            <person name="Numata K."/>
            <person name="Arakawa K."/>
        </authorList>
    </citation>
    <scope>NUCLEOTIDE SEQUENCE</scope>
</reference>
<dbReference type="EMBL" id="BMAV01017954">
    <property type="protein sequence ID" value="GFY70014.1"/>
    <property type="molecule type" value="Genomic_DNA"/>
</dbReference>
<dbReference type="AlphaFoldDB" id="A0A8X6YEM4"/>
<evidence type="ECO:0000313" key="2">
    <source>
        <dbReference type="Proteomes" id="UP000886998"/>
    </source>
</evidence>
<accession>A0A8X6YEM4</accession>
<protein>
    <submittedName>
        <fullName evidence="1">Uncharacterized protein</fullName>
    </submittedName>
</protein>